<dbReference type="PANTHER" id="PTHR43767">
    <property type="entry name" value="LONG-CHAIN-FATTY-ACID--COA LIGASE"/>
    <property type="match status" value="1"/>
</dbReference>
<proteinExistence type="predicted"/>
<dbReference type="Pfam" id="PF13193">
    <property type="entry name" value="AMP-binding_C"/>
    <property type="match status" value="1"/>
</dbReference>
<keyword evidence="3" id="KW-0436">Ligase</keyword>
<dbReference type="InterPro" id="IPR020845">
    <property type="entry name" value="AMP-binding_CS"/>
</dbReference>
<dbReference type="SUPFAM" id="SSF56801">
    <property type="entry name" value="Acetyl-CoA synthetase-like"/>
    <property type="match status" value="1"/>
</dbReference>
<evidence type="ECO:0000259" key="1">
    <source>
        <dbReference type="Pfam" id="PF00501"/>
    </source>
</evidence>
<organism evidence="3 4">
    <name type="scientific">Acidovorax soli</name>
    <dbReference type="NCBI Taxonomy" id="592050"/>
    <lineage>
        <taxon>Bacteria</taxon>
        <taxon>Pseudomonadati</taxon>
        <taxon>Pseudomonadota</taxon>
        <taxon>Betaproteobacteria</taxon>
        <taxon>Burkholderiales</taxon>
        <taxon>Comamonadaceae</taxon>
        <taxon>Acidovorax</taxon>
    </lineage>
</organism>
<dbReference type="Proteomes" id="UP000199002">
    <property type="component" value="Unassembled WGS sequence"/>
</dbReference>
<dbReference type="RefSeq" id="WP_092698037.1">
    <property type="nucleotide sequence ID" value="NZ_FNQJ01000010.1"/>
</dbReference>
<dbReference type="InterPro" id="IPR042099">
    <property type="entry name" value="ANL_N_sf"/>
</dbReference>
<dbReference type="Pfam" id="PF00501">
    <property type="entry name" value="AMP-binding"/>
    <property type="match status" value="1"/>
</dbReference>
<evidence type="ECO:0000313" key="4">
    <source>
        <dbReference type="Proteomes" id="UP000199002"/>
    </source>
</evidence>
<dbReference type="GO" id="GO:0016878">
    <property type="term" value="F:acid-thiol ligase activity"/>
    <property type="evidence" value="ECO:0007669"/>
    <property type="project" value="UniProtKB-ARBA"/>
</dbReference>
<dbReference type="InterPro" id="IPR017529">
    <property type="entry name" value="AcylCoA_ligase_PEP_1"/>
</dbReference>
<name>A0A1H4AHX3_9BURK</name>
<dbReference type="NCBIfam" id="TIGR03098">
    <property type="entry name" value="ligase_PEP_1"/>
    <property type="match status" value="1"/>
</dbReference>
<dbReference type="Gene3D" id="3.30.300.30">
    <property type="match status" value="1"/>
</dbReference>
<dbReference type="InterPro" id="IPR045851">
    <property type="entry name" value="AMP-bd_C_sf"/>
</dbReference>
<dbReference type="AlphaFoldDB" id="A0A1H4AHX3"/>
<gene>
    <name evidence="3" type="ORF">SAMN05421875_11085</name>
</gene>
<dbReference type="GeneID" id="34232616"/>
<dbReference type="InterPro" id="IPR000873">
    <property type="entry name" value="AMP-dep_synth/lig_dom"/>
</dbReference>
<dbReference type="Gene3D" id="3.40.50.12780">
    <property type="entry name" value="N-terminal domain of ligase-like"/>
    <property type="match status" value="1"/>
</dbReference>
<protein>
    <submittedName>
        <fullName evidence="3">Acyl-CoA ligase (AMP-forming), exosortase A-associated</fullName>
    </submittedName>
</protein>
<dbReference type="PROSITE" id="PS00455">
    <property type="entry name" value="AMP_BINDING"/>
    <property type="match status" value="1"/>
</dbReference>
<dbReference type="EMBL" id="FNQJ01000010">
    <property type="protein sequence ID" value="SEA35477.1"/>
    <property type="molecule type" value="Genomic_DNA"/>
</dbReference>
<feature type="domain" description="AMP-dependent synthetase/ligase" evidence="1">
    <location>
        <begin position="22"/>
        <end position="386"/>
    </location>
</feature>
<dbReference type="InterPro" id="IPR050237">
    <property type="entry name" value="ATP-dep_AMP-bd_enzyme"/>
</dbReference>
<evidence type="ECO:0000259" key="2">
    <source>
        <dbReference type="Pfam" id="PF13193"/>
    </source>
</evidence>
<dbReference type="STRING" id="592050.SAMN05421875_11085"/>
<accession>A0A1H4AHX3</accession>
<keyword evidence="4" id="KW-1185">Reference proteome</keyword>
<feature type="domain" description="AMP-binding enzyme C-terminal" evidence="2">
    <location>
        <begin position="452"/>
        <end position="532"/>
    </location>
</feature>
<reference evidence="4" key="1">
    <citation type="submission" date="2016-10" db="EMBL/GenBank/DDBJ databases">
        <authorList>
            <person name="Varghese N."/>
            <person name="Submissions S."/>
        </authorList>
    </citation>
    <scope>NUCLEOTIDE SEQUENCE [LARGE SCALE GENOMIC DNA]</scope>
    <source>
        <strain evidence="4">DSM 25157</strain>
    </source>
</reference>
<evidence type="ECO:0000313" key="3">
    <source>
        <dbReference type="EMBL" id="SEA35477.1"/>
    </source>
</evidence>
<sequence length="550" mass="59111">MPEASDFHSGVPPVLLHELPARAAACWPGHTALTVEGLHLSYADLQSQMERCTAGLLALGLERGARVAVYLEKRVEAVVASFAAPAAGGVLVPVNPLLKAGQVAHILQDAQAQVLVTSAARLAVLAPVLASCPGLRHVVLCDGHLPAAPDAFSAHVGVHAWSDVLASQPVAPPRLLDMDVAVIFYTSGSTGQPKGVVLSHRNLVAGATSVASYLHNHADDTLLAVLPLSFDAGFSQLTTAFLVGARVVLLNYLLPRDVLQAMVRERVTGLTAVPPLYMQLAALDWPAGAAQHLRYWANTGGRMPRATLQRLRDLAPAASPFLMYGLTEAFRSTYLPPDEVDRRPDSIGRAIPNAEVRVLREDGSECAVNEPGELVHRGPLVALGYWRQPEATVQRFRPWPADLLPAGGDWRAPERAVYSGDTVRRDADGFLYFVGRRDEMIKTSGYRVSPTEVEEVLYSSGLVAEALVHAVPDEALGSAICAALLASPKASGNADADSAALLAHCRAHLPAYMLPKALDWVRQPLPRSPNGKLDRQRWIQEYGSIRHLPR</sequence>
<dbReference type="PANTHER" id="PTHR43767:SF1">
    <property type="entry name" value="NONRIBOSOMAL PEPTIDE SYNTHASE PES1 (EUROFUNG)-RELATED"/>
    <property type="match status" value="1"/>
</dbReference>
<dbReference type="InterPro" id="IPR025110">
    <property type="entry name" value="AMP-bd_C"/>
</dbReference>